<organism evidence="1 2">
    <name type="scientific">Saccharothrix violaceirubra</name>
    <dbReference type="NCBI Taxonomy" id="413306"/>
    <lineage>
        <taxon>Bacteria</taxon>
        <taxon>Bacillati</taxon>
        <taxon>Actinomycetota</taxon>
        <taxon>Actinomycetes</taxon>
        <taxon>Pseudonocardiales</taxon>
        <taxon>Pseudonocardiaceae</taxon>
        <taxon>Saccharothrix</taxon>
    </lineage>
</organism>
<comment type="caution">
    <text evidence="1">The sequence shown here is derived from an EMBL/GenBank/DDBJ whole genome shotgun (WGS) entry which is preliminary data.</text>
</comment>
<accession>A0A7W7T9T8</accession>
<dbReference type="RefSeq" id="WP_184674893.1">
    <property type="nucleotide sequence ID" value="NZ_BAABAI010000021.1"/>
</dbReference>
<evidence type="ECO:0000313" key="2">
    <source>
        <dbReference type="Proteomes" id="UP000542674"/>
    </source>
</evidence>
<dbReference type="EMBL" id="JACHJS010000001">
    <property type="protein sequence ID" value="MBB4969202.1"/>
    <property type="molecule type" value="Genomic_DNA"/>
</dbReference>
<gene>
    <name evidence="1" type="ORF">F4559_006561</name>
</gene>
<protein>
    <submittedName>
        <fullName evidence="1">Uncharacterized protein</fullName>
    </submittedName>
</protein>
<keyword evidence="2" id="KW-1185">Reference proteome</keyword>
<proteinExistence type="predicted"/>
<name>A0A7W7T9T8_9PSEU</name>
<reference evidence="1 2" key="1">
    <citation type="submission" date="2020-08" db="EMBL/GenBank/DDBJ databases">
        <title>Sequencing the genomes of 1000 actinobacteria strains.</title>
        <authorList>
            <person name="Klenk H.-P."/>
        </authorList>
    </citation>
    <scope>NUCLEOTIDE SEQUENCE [LARGE SCALE GENOMIC DNA]</scope>
    <source>
        <strain evidence="1 2">DSM 45084</strain>
    </source>
</reference>
<dbReference type="Proteomes" id="UP000542674">
    <property type="component" value="Unassembled WGS sequence"/>
</dbReference>
<dbReference type="AlphaFoldDB" id="A0A7W7T9T8"/>
<sequence length="426" mass="47470">MTTRAICHIPSGEMLRLQPVSHWLGRFSEFARRSATEIVLPAVGFQGPLFQSEVHSVPAAYRGTNHLTKWVRDSRESLGEGGVVWANVIIDGEFLRNELIWQRNQYGAPLAQVCIQHPVAQATFRKMISEVIALGVDGIVVDVTDAYPNSGSADYSGISAHCFCDYCMDALALKGFHEPKRAFIGDDSFIRLGLRLDDDGAAHIDPPQSWIDERDTDSLIAYALARRFVTGEPAAHQADALRMYSYLAARVAVTAEAVRSLLLPCREENIRTAVVMGTAACDWSQMVTLPAMDTAKAADEYWLPDAPDRDHSPGEWRAVQFLAGRSTYYFNLFFQRVEDVQDRMSTLGVDTFIRRLEAASKRLQANRLSSGAAFTASLLNQFEGFVGIPLGRQDRLELVGRLTREMTDVAPHHEALTRFRNTEPPH</sequence>
<evidence type="ECO:0000313" key="1">
    <source>
        <dbReference type="EMBL" id="MBB4969202.1"/>
    </source>
</evidence>